<dbReference type="AlphaFoldDB" id="A0AA39E1T8"/>
<dbReference type="EMBL" id="JARBHA010000004">
    <property type="protein sequence ID" value="KAJ9702007.1"/>
    <property type="molecule type" value="Genomic_DNA"/>
</dbReference>
<proteinExistence type="predicted"/>
<dbReference type="PANTHER" id="PTHR37265">
    <property type="entry name" value="OS01G0195300 PROTEIN"/>
    <property type="match status" value="1"/>
</dbReference>
<reference evidence="1 2" key="1">
    <citation type="journal article" date="2023" name="BMC Biotechnol.">
        <title>Vitis rotundifolia cv Carlos genome sequencing.</title>
        <authorList>
            <person name="Huff M."/>
            <person name="Hulse-Kemp A."/>
            <person name="Scheffler B."/>
            <person name="Youngblood R."/>
            <person name="Simpson S."/>
            <person name="Babiker E."/>
            <person name="Staton M."/>
        </authorList>
    </citation>
    <scope>NUCLEOTIDE SEQUENCE [LARGE SCALE GENOMIC DNA]</scope>
    <source>
        <tissue evidence="1">Leaf</tissue>
    </source>
</reference>
<organism evidence="1 2">
    <name type="scientific">Vitis rotundifolia</name>
    <name type="common">Muscadine grape</name>
    <dbReference type="NCBI Taxonomy" id="103349"/>
    <lineage>
        <taxon>Eukaryota</taxon>
        <taxon>Viridiplantae</taxon>
        <taxon>Streptophyta</taxon>
        <taxon>Embryophyta</taxon>
        <taxon>Tracheophyta</taxon>
        <taxon>Spermatophyta</taxon>
        <taxon>Magnoliopsida</taxon>
        <taxon>eudicotyledons</taxon>
        <taxon>Gunneridae</taxon>
        <taxon>Pentapetalae</taxon>
        <taxon>rosids</taxon>
        <taxon>Vitales</taxon>
        <taxon>Vitaceae</taxon>
        <taxon>Viteae</taxon>
        <taxon>Vitis</taxon>
    </lineage>
</organism>
<accession>A0AA39E1T8</accession>
<dbReference type="Proteomes" id="UP001168098">
    <property type="component" value="Unassembled WGS sequence"/>
</dbReference>
<gene>
    <name evidence="1" type="ORF">PVL29_003980</name>
</gene>
<comment type="caution">
    <text evidence="1">The sequence shown here is derived from an EMBL/GenBank/DDBJ whole genome shotgun (WGS) entry which is preliminary data.</text>
</comment>
<sequence length="178" mass="18597">MEEGVVKALDSDYSGDLAGLFPEILAVPEGDESLPGLQFKEEMVEEVMQELWKEISSPPARIPSPDLPGFVFGTSRESCGASFSDSASTVMAGVEMAGGGGGGSGVVGTSLVGLAGRRAGRAATGKGSAMEVAKEECYVPELVVVGGERMDGCDGLEFDDEWLSRVLSWGPLDLDDWT</sequence>
<keyword evidence="2" id="KW-1185">Reference proteome</keyword>
<evidence type="ECO:0000313" key="1">
    <source>
        <dbReference type="EMBL" id="KAJ9702007.1"/>
    </source>
</evidence>
<evidence type="ECO:0000313" key="2">
    <source>
        <dbReference type="Proteomes" id="UP001168098"/>
    </source>
</evidence>
<name>A0AA39E1T8_VITRO</name>
<dbReference type="PANTHER" id="PTHR37265:SF8">
    <property type="match status" value="1"/>
</dbReference>
<protein>
    <submittedName>
        <fullName evidence="1">Uncharacterized protein</fullName>
    </submittedName>
</protein>